<keyword evidence="1" id="KW-1133">Transmembrane helix</keyword>
<reference evidence="2 3" key="1">
    <citation type="submission" date="2021-03" db="EMBL/GenBank/DDBJ databases">
        <title>Sequencing the genomes of 1000 actinobacteria strains.</title>
        <authorList>
            <person name="Klenk H.-P."/>
        </authorList>
    </citation>
    <scope>NUCLEOTIDE SEQUENCE [LARGE SCALE GENOMIC DNA]</scope>
    <source>
        <strain evidence="2 3">DSM 46713</strain>
    </source>
</reference>
<comment type="caution">
    <text evidence="2">The sequence shown here is derived from an EMBL/GenBank/DDBJ whole genome shotgun (WGS) entry which is preliminary data.</text>
</comment>
<evidence type="ECO:0000313" key="3">
    <source>
        <dbReference type="Proteomes" id="UP000694460"/>
    </source>
</evidence>
<organism evidence="2 3">
    <name type="scientific">Mycolicibacterium lutetiense</name>
    <dbReference type="NCBI Taxonomy" id="1641992"/>
    <lineage>
        <taxon>Bacteria</taxon>
        <taxon>Bacillati</taxon>
        <taxon>Actinomycetota</taxon>
        <taxon>Actinomycetes</taxon>
        <taxon>Mycobacteriales</taxon>
        <taxon>Mycobacteriaceae</taxon>
        <taxon>Mycolicibacterium</taxon>
    </lineage>
</organism>
<evidence type="ECO:0000313" key="2">
    <source>
        <dbReference type="EMBL" id="MBP2456197.1"/>
    </source>
</evidence>
<keyword evidence="3" id="KW-1185">Reference proteome</keyword>
<accession>A0ABS5A356</accession>
<proteinExistence type="predicted"/>
<dbReference type="RefSeq" id="WP_209923855.1">
    <property type="nucleotide sequence ID" value="NZ_JAGIOP010000003.1"/>
</dbReference>
<sequence length="122" mass="13135">MKLLLTVLAMGCALAGLVVVAVLDLIISYWPLVCVLVAVWLGARWLLRHRGEADRDHAGHLCNSMAPQASIVHPVGNDMPLSAAAGELYLVRGDERGLRPPPTWPVRQPVSGVLSLGGEVRR</sequence>
<evidence type="ECO:0000256" key="1">
    <source>
        <dbReference type="SAM" id="Phobius"/>
    </source>
</evidence>
<dbReference type="Proteomes" id="UP000694460">
    <property type="component" value="Unassembled WGS sequence"/>
</dbReference>
<dbReference type="EMBL" id="JAGIOP010000003">
    <property type="protein sequence ID" value="MBP2456197.1"/>
    <property type="molecule type" value="Genomic_DNA"/>
</dbReference>
<keyword evidence="1" id="KW-0812">Transmembrane</keyword>
<protein>
    <submittedName>
        <fullName evidence="2">Uncharacterized protein</fullName>
    </submittedName>
</protein>
<keyword evidence="1" id="KW-0472">Membrane</keyword>
<gene>
    <name evidence="2" type="ORF">JOF57_006173</name>
</gene>
<feature type="transmembrane region" description="Helical" evidence="1">
    <location>
        <begin position="25"/>
        <end position="47"/>
    </location>
</feature>
<name>A0ABS5A356_9MYCO</name>